<dbReference type="SUPFAM" id="SSF53720">
    <property type="entry name" value="ALDH-like"/>
    <property type="match status" value="1"/>
</dbReference>
<evidence type="ECO:0000256" key="2">
    <source>
        <dbReference type="ARBA" id="ARBA00013048"/>
    </source>
</evidence>
<dbReference type="OrthoDB" id="310895at2759"/>
<evidence type="ECO:0000256" key="1">
    <source>
        <dbReference type="ARBA" id="ARBA00009986"/>
    </source>
</evidence>
<protein>
    <recommendedName>
        <fullName evidence="6">Probable methylmalonate-semialdehyde/malonate-semialdehyde dehydrogenase [acylating], mitochondrial</fullName>
        <ecNumber evidence="2">1.2.1.27</ecNumber>
    </recommendedName>
    <alternativeName>
        <fullName evidence="7">Malonate-semialdehyde dehydrogenase [acylating]</fullName>
    </alternativeName>
</protein>
<dbReference type="GO" id="GO:0005739">
    <property type="term" value="C:mitochondrion"/>
    <property type="evidence" value="ECO:0007669"/>
    <property type="project" value="TreeGrafter"/>
</dbReference>
<name>A0A1D1VTD7_RAMVA</name>
<dbReference type="PROSITE" id="PS00070">
    <property type="entry name" value="ALDEHYDE_DEHYDR_CYS"/>
    <property type="match status" value="1"/>
</dbReference>
<dbReference type="GO" id="GO:0006574">
    <property type="term" value="P:L-valine catabolic process"/>
    <property type="evidence" value="ECO:0007669"/>
    <property type="project" value="TreeGrafter"/>
</dbReference>
<evidence type="ECO:0000256" key="4">
    <source>
        <dbReference type="ARBA" id="ARBA00023027"/>
    </source>
</evidence>
<evidence type="ECO:0000313" key="11">
    <source>
        <dbReference type="EMBL" id="GAV03463.1"/>
    </source>
</evidence>
<comment type="catalytic activity">
    <reaction evidence="9">
        <text>3-oxopropanoate + NAD(+) + CoA + H2O = hydrogencarbonate + acetyl-CoA + NADH + H(+)</text>
        <dbReference type="Rhea" id="RHEA:76615"/>
        <dbReference type="ChEBI" id="CHEBI:15377"/>
        <dbReference type="ChEBI" id="CHEBI:15378"/>
        <dbReference type="ChEBI" id="CHEBI:17544"/>
        <dbReference type="ChEBI" id="CHEBI:33190"/>
        <dbReference type="ChEBI" id="CHEBI:57287"/>
        <dbReference type="ChEBI" id="CHEBI:57288"/>
        <dbReference type="ChEBI" id="CHEBI:57540"/>
        <dbReference type="ChEBI" id="CHEBI:57945"/>
        <dbReference type="EC" id="1.2.1.27"/>
    </reaction>
    <physiologicalReaction direction="left-to-right" evidence="9">
        <dbReference type="Rhea" id="RHEA:76616"/>
    </physiologicalReaction>
</comment>
<evidence type="ECO:0000256" key="8">
    <source>
        <dbReference type="ARBA" id="ARBA00047644"/>
    </source>
</evidence>
<feature type="domain" description="Aldehyde dehydrogenase" evidence="10">
    <location>
        <begin position="44"/>
        <end position="507"/>
    </location>
</feature>
<gene>
    <name evidence="11" type="primary">RvY_13882-1</name>
    <name evidence="11" type="synonym">RvY_13882.1</name>
    <name evidence="11" type="ORF">RvY_13882</name>
</gene>
<comment type="function">
    <text evidence="5">Probable malonate and methylmalonate semialdehyde dehydrogenase involved in the catabolism of valine, thymine, and compounds catabolized by way of beta-alanine, including uracil and cytidine.</text>
</comment>
<dbReference type="InterPro" id="IPR016160">
    <property type="entry name" value="Ald_DH_CS_CYS"/>
</dbReference>
<dbReference type="Gene3D" id="3.40.605.10">
    <property type="entry name" value="Aldehyde Dehydrogenase, Chain A, domain 1"/>
    <property type="match status" value="1"/>
</dbReference>
<comment type="catalytic activity">
    <reaction evidence="8">
        <text>2-methyl-3-oxopropanoate + NAD(+) + CoA + H2O = propanoyl-CoA + hydrogencarbonate + NADH + H(+)</text>
        <dbReference type="Rhea" id="RHEA:20804"/>
        <dbReference type="ChEBI" id="CHEBI:15377"/>
        <dbReference type="ChEBI" id="CHEBI:15378"/>
        <dbReference type="ChEBI" id="CHEBI:17544"/>
        <dbReference type="ChEBI" id="CHEBI:57287"/>
        <dbReference type="ChEBI" id="CHEBI:57392"/>
        <dbReference type="ChEBI" id="CHEBI:57540"/>
        <dbReference type="ChEBI" id="CHEBI:57700"/>
        <dbReference type="ChEBI" id="CHEBI:57945"/>
        <dbReference type="EC" id="1.2.1.27"/>
    </reaction>
    <physiologicalReaction direction="left-to-right" evidence="8">
        <dbReference type="Rhea" id="RHEA:20805"/>
    </physiologicalReaction>
</comment>
<accession>A0A1D1VTD7</accession>
<keyword evidence="12" id="KW-1185">Reference proteome</keyword>
<dbReference type="GO" id="GO:0006210">
    <property type="term" value="P:thymine catabolic process"/>
    <property type="evidence" value="ECO:0007669"/>
    <property type="project" value="TreeGrafter"/>
</dbReference>
<evidence type="ECO:0000256" key="6">
    <source>
        <dbReference type="ARBA" id="ARBA00039517"/>
    </source>
</evidence>
<dbReference type="PANTHER" id="PTHR43866:SF3">
    <property type="entry name" value="METHYLMALONATE-SEMIALDEHYDE DEHYDROGENASE [ACYLATING], MITOCHONDRIAL"/>
    <property type="match status" value="1"/>
</dbReference>
<evidence type="ECO:0000256" key="9">
    <source>
        <dbReference type="ARBA" id="ARBA00048821"/>
    </source>
</evidence>
<dbReference type="Pfam" id="PF00171">
    <property type="entry name" value="Aldedh"/>
    <property type="match status" value="1"/>
</dbReference>
<dbReference type="FunFam" id="3.40.605.10:FF:000003">
    <property type="entry name" value="Methylmalonate-semialdehyde dehydrogenase [acylating]"/>
    <property type="match status" value="1"/>
</dbReference>
<dbReference type="InterPro" id="IPR016161">
    <property type="entry name" value="Ald_DH/histidinol_DH"/>
</dbReference>
<dbReference type="AlphaFoldDB" id="A0A1D1VTD7"/>
<keyword evidence="3" id="KW-0560">Oxidoreductase</keyword>
<dbReference type="FunFam" id="3.40.309.10:FF:000002">
    <property type="entry name" value="Methylmalonate-semialdehyde dehydrogenase (Acylating)"/>
    <property type="match status" value="1"/>
</dbReference>
<evidence type="ECO:0000313" key="12">
    <source>
        <dbReference type="Proteomes" id="UP000186922"/>
    </source>
</evidence>
<dbReference type="InterPro" id="IPR016163">
    <property type="entry name" value="Ald_DH_C"/>
</dbReference>
<evidence type="ECO:0000256" key="3">
    <source>
        <dbReference type="ARBA" id="ARBA00023002"/>
    </source>
</evidence>
<dbReference type="PANTHER" id="PTHR43866">
    <property type="entry name" value="MALONATE-SEMIALDEHYDE DEHYDROGENASE"/>
    <property type="match status" value="1"/>
</dbReference>
<dbReference type="EMBL" id="BDGG01000009">
    <property type="protein sequence ID" value="GAV03463.1"/>
    <property type="molecule type" value="Genomic_DNA"/>
</dbReference>
<dbReference type="EC" id="1.2.1.27" evidence="2"/>
<dbReference type="NCBIfam" id="TIGR01722">
    <property type="entry name" value="MMSDH"/>
    <property type="match status" value="1"/>
</dbReference>
<dbReference type="GO" id="GO:0004491">
    <property type="term" value="F:methylmalonate-semialdehyde dehydrogenase (acylating, NAD) activity"/>
    <property type="evidence" value="ECO:0007669"/>
    <property type="project" value="UniProtKB-EC"/>
</dbReference>
<reference evidence="11 12" key="1">
    <citation type="journal article" date="2016" name="Nat. Commun.">
        <title>Extremotolerant tardigrade genome and improved radiotolerance of human cultured cells by tardigrade-unique protein.</title>
        <authorList>
            <person name="Hashimoto T."/>
            <person name="Horikawa D.D."/>
            <person name="Saito Y."/>
            <person name="Kuwahara H."/>
            <person name="Kozuka-Hata H."/>
            <person name="Shin-I T."/>
            <person name="Minakuchi Y."/>
            <person name="Ohishi K."/>
            <person name="Motoyama A."/>
            <person name="Aizu T."/>
            <person name="Enomoto A."/>
            <person name="Kondo K."/>
            <person name="Tanaka S."/>
            <person name="Hara Y."/>
            <person name="Koshikawa S."/>
            <person name="Sagara H."/>
            <person name="Miura T."/>
            <person name="Yokobori S."/>
            <person name="Miyagawa K."/>
            <person name="Suzuki Y."/>
            <person name="Kubo T."/>
            <person name="Oyama M."/>
            <person name="Kohara Y."/>
            <person name="Fujiyama A."/>
            <person name="Arakawa K."/>
            <person name="Katayama T."/>
            <person name="Toyoda A."/>
            <person name="Kunieda T."/>
        </authorList>
    </citation>
    <scope>NUCLEOTIDE SEQUENCE [LARGE SCALE GENOMIC DNA]</scope>
    <source>
        <strain evidence="11 12">YOKOZUNA-1</strain>
    </source>
</reference>
<comment type="similarity">
    <text evidence="1">Belongs to the aldehyde dehydrogenase family.</text>
</comment>
<dbReference type="STRING" id="947166.A0A1D1VTD7"/>
<proteinExistence type="inferred from homology"/>
<comment type="caution">
    <text evidence="11">The sequence shown here is derived from an EMBL/GenBank/DDBJ whole genome shotgun (WGS) entry which is preliminary data.</text>
</comment>
<organism evidence="11 12">
    <name type="scientific">Ramazzottius varieornatus</name>
    <name type="common">Water bear</name>
    <name type="synonym">Tardigrade</name>
    <dbReference type="NCBI Taxonomy" id="947166"/>
    <lineage>
        <taxon>Eukaryota</taxon>
        <taxon>Metazoa</taxon>
        <taxon>Ecdysozoa</taxon>
        <taxon>Tardigrada</taxon>
        <taxon>Eutardigrada</taxon>
        <taxon>Parachela</taxon>
        <taxon>Hypsibioidea</taxon>
        <taxon>Ramazzottiidae</taxon>
        <taxon>Ramazzottius</taxon>
    </lineage>
</organism>
<dbReference type="InterPro" id="IPR010061">
    <property type="entry name" value="MeMal-semiAld_DH"/>
</dbReference>
<dbReference type="InterPro" id="IPR016162">
    <property type="entry name" value="Ald_DH_N"/>
</dbReference>
<evidence type="ECO:0000256" key="5">
    <source>
        <dbReference type="ARBA" id="ARBA00037458"/>
    </source>
</evidence>
<evidence type="ECO:0000256" key="7">
    <source>
        <dbReference type="ARBA" id="ARBA00042419"/>
    </source>
</evidence>
<dbReference type="CDD" id="cd07085">
    <property type="entry name" value="ALDH_F6_MMSDH"/>
    <property type="match status" value="1"/>
</dbReference>
<dbReference type="Proteomes" id="UP000186922">
    <property type="component" value="Unassembled WGS sequence"/>
</dbReference>
<sequence length="529" mass="57794">MAPILLRSLSGMKKNALWTFQLRTFASTGSNIPTTKNFIDGRMVESKTNDWIELKDPATNEVITLVPKSTRQEMEDAVASAKRAFKDWSRTSVLTRQQVMFRYQHLIRQNMKELAQLVTKEQGKTLVDAEGDVLRGLQVVDHCCSITSLQLGETLPSVSKDMDTLTFRVPLGVCAGITPFNFPAMIPLWMFPLALVCGNTYVIKPSEKDPGACMRLVELGKEAGIPDGCVNVIHGAHDAVNFICDHPDIQAISFVGSDKVGRYIYERGSKNGKRVQANLGAKNHGVIMPDANKENTLTQLVGAAFGAAGQRCMALTTAVFVGEAKKWIPELAERAKKLKVNAGHVPDADLGPVISPEAKDRILQLIQSGVKEGATLVLDGRDVKVKGYEKGNFIGPTILSDVRPDMECYKEEIFGPVLCVLTAETLDEAIDLINKNPYGNGTAIFTTNGATARKFTHEIDVGQIGVNVPIPVPLPMFSFTGSRASFAGDSNFYGKSGLSFYTQTKTITQLWRESDTTDTRSATAMPIMQ</sequence>
<evidence type="ECO:0000259" key="10">
    <source>
        <dbReference type="Pfam" id="PF00171"/>
    </source>
</evidence>
<dbReference type="InterPro" id="IPR015590">
    <property type="entry name" value="Aldehyde_DH_dom"/>
</dbReference>
<dbReference type="Gene3D" id="3.40.309.10">
    <property type="entry name" value="Aldehyde Dehydrogenase, Chain A, domain 2"/>
    <property type="match status" value="1"/>
</dbReference>
<keyword evidence="4" id="KW-0520">NAD</keyword>